<dbReference type="AlphaFoldDB" id="A0A0F9BKV6"/>
<accession>A0A0F9BKV6</accession>
<comment type="caution">
    <text evidence="1">The sequence shown here is derived from an EMBL/GenBank/DDBJ whole genome shotgun (WGS) entry which is preliminary data.</text>
</comment>
<protein>
    <submittedName>
        <fullName evidence="1">Uncharacterized protein</fullName>
    </submittedName>
</protein>
<sequence length="97" mass="11048">EFPTYEGHWYDTDHYSGWVSPAETATYDGPFIPVTASGETNSELWETGFRSDAECVTRAAELGWQLKDQRRGTRVVIPMDARVELGDRVEIEDQRGH</sequence>
<feature type="non-terminal residue" evidence="1">
    <location>
        <position position="1"/>
    </location>
</feature>
<evidence type="ECO:0000313" key="1">
    <source>
        <dbReference type="EMBL" id="KKL22470.1"/>
    </source>
</evidence>
<name>A0A0F9BKV6_9ZZZZ</name>
<dbReference type="EMBL" id="LAZR01037336">
    <property type="protein sequence ID" value="KKL22470.1"/>
    <property type="molecule type" value="Genomic_DNA"/>
</dbReference>
<reference evidence="1" key="1">
    <citation type="journal article" date="2015" name="Nature">
        <title>Complex archaea that bridge the gap between prokaryotes and eukaryotes.</title>
        <authorList>
            <person name="Spang A."/>
            <person name="Saw J.H."/>
            <person name="Jorgensen S.L."/>
            <person name="Zaremba-Niedzwiedzka K."/>
            <person name="Martijn J."/>
            <person name="Lind A.E."/>
            <person name="van Eijk R."/>
            <person name="Schleper C."/>
            <person name="Guy L."/>
            <person name="Ettema T.J."/>
        </authorList>
    </citation>
    <scope>NUCLEOTIDE SEQUENCE</scope>
</reference>
<organism evidence="1">
    <name type="scientific">marine sediment metagenome</name>
    <dbReference type="NCBI Taxonomy" id="412755"/>
    <lineage>
        <taxon>unclassified sequences</taxon>
        <taxon>metagenomes</taxon>
        <taxon>ecological metagenomes</taxon>
    </lineage>
</organism>
<proteinExistence type="predicted"/>
<gene>
    <name evidence="1" type="ORF">LCGC14_2435130</name>
</gene>